<dbReference type="Gene3D" id="3.30.240.20">
    <property type="entry name" value="bsu07140 like domains"/>
    <property type="match status" value="1"/>
</dbReference>
<feature type="transmembrane region" description="Helical" evidence="7">
    <location>
        <begin position="45"/>
        <end position="63"/>
    </location>
</feature>
<dbReference type="PANTHER" id="PTHR34582:SF6">
    <property type="entry name" value="UPF0702 TRANSMEMBRANE PROTEIN YCAP"/>
    <property type="match status" value="1"/>
</dbReference>
<dbReference type="eggNOG" id="COG2323">
    <property type="taxonomic scope" value="Bacteria"/>
</dbReference>
<sequence>MGSSAWFESWDSLYKILISTLVGYALLILFVRIFGKRSTSKMNNFDWIVTVAVGSVLASMAVLKDVTVSDGILAIILLLGGQFLITTATSRWEWARVLLLSPSSTLYENGRFREAELRKQRVSQREILSAVRENGLDCLEDVDIITFEPDAEIAVVRKQQTNDSTNADAGEPT</sequence>
<comment type="similarity">
    <text evidence="2">Belongs to the UPF0702 family.</text>
</comment>
<keyword evidence="10" id="KW-1185">Reference proteome</keyword>
<evidence type="ECO:0000256" key="4">
    <source>
        <dbReference type="ARBA" id="ARBA00022692"/>
    </source>
</evidence>
<evidence type="ECO:0000313" key="10">
    <source>
        <dbReference type="Proteomes" id="UP000006860"/>
    </source>
</evidence>
<organism evidence="9 10">
    <name type="scientific">Rubinisphaera brasiliensis (strain ATCC 49424 / DSM 5305 / JCM 21570 / IAM 15109 / NBRC 103401 / IFAM 1448)</name>
    <name type="common">Planctomyces brasiliensis</name>
    <dbReference type="NCBI Taxonomy" id="756272"/>
    <lineage>
        <taxon>Bacteria</taxon>
        <taxon>Pseudomonadati</taxon>
        <taxon>Planctomycetota</taxon>
        <taxon>Planctomycetia</taxon>
        <taxon>Planctomycetales</taxon>
        <taxon>Planctomycetaceae</taxon>
        <taxon>Rubinisphaera</taxon>
    </lineage>
</organism>
<dbReference type="GO" id="GO:0005886">
    <property type="term" value="C:plasma membrane"/>
    <property type="evidence" value="ECO:0007669"/>
    <property type="project" value="UniProtKB-SubCell"/>
</dbReference>
<evidence type="ECO:0000256" key="7">
    <source>
        <dbReference type="SAM" id="Phobius"/>
    </source>
</evidence>
<dbReference type="STRING" id="756272.Plabr_2095"/>
<proteinExistence type="inferred from homology"/>
<comment type="subcellular location">
    <subcellularLocation>
        <location evidence="1">Cell membrane</location>
        <topology evidence="1">Multi-pass membrane protein</topology>
    </subcellularLocation>
</comment>
<keyword evidence="3" id="KW-1003">Cell membrane</keyword>
<feature type="transmembrane region" description="Helical" evidence="7">
    <location>
        <begin position="69"/>
        <end position="88"/>
    </location>
</feature>
<dbReference type="Pfam" id="PF04239">
    <property type="entry name" value="DUF421"/>
    <property type="match status" value="1"/>
</dbReference>
<evidence type="ECO:0000259" key="8">
    <source>
        <dbReference type="Pfam" id="PF04239"/>
    </source>
</evidence>
<keyword evidence="6 7" id="KW-0472">Membrane</keyword>
<dbReference type="KEGG" id="pbs:Plabr_2095"/>
<keyword evidence="5 7" id="KW-1133">Transmembrane helix</keyword>
<dbReference type="HOGENOM" id="CLU_077149_3_3_0"/>
<protein>
    <recommendedName>
        <fullName evidence="8">YetF C-terminal domain-containing protein</fullName>
    </recommendedName>
</protein>
<dbReference type="AlphaFoldDB" id="F0SJC3"/>
<dbReference type="Proteomes" id="UP000006860">
    <property type="component" value="Chromosome"/>
</dbReference>
<gene>
    <name evidence="9" type="ordered locus">Plabr_2095</name>
</gene>
<keyword evidence="4 7" id="KW-0812">Transmembrane</keyword>
<dbReference type="PANTHER" id="PTHR34582">
    <property type="entry name" value="UPF0702 TRANSMEMBRANE PROTEIN YCAP"/>
    <property type="match status" value="1"/>
</dbReference>
<dbReference type="InterPro" id="IPR007353">
    <property type="entry name" value="DUF421"/>
</dbReference>
<evidence type="ECO:0000313" key="9">
    <source>
        <dbReference type="EMBL" id="ADY59698.1"/>
    </source>
</evidence>
<feature type="domain" description="YetF C-terminal" evidence="8">
    <location>
        <begin position="92"/>
        <end position="162"/>
    </location>
</feature>
<dbReference type="RefSeq" id="WP_013628423.1">
    <property type="nucleotide sequence ID" value="NC_015174.1"/>
</dbReference>
<evidence type="ECO:0000256" key="3">
    <source>
        <dbReference type="ARBA" id="ARBA00022475"/>
    </source>
</evidence>
<accession>F0SJC3</accession>
<name>F0SJC3_RUBBR</name>
<dbReference type="InterPro" id="IPR023090">
    <property type="entry name" value="UPF0702_alpha/beta_dom_sf"/>
</dbReference>
<evidence type="ECO:0000256" key="1">
    <source>
        <dbReference type="ARBA" id="ARBA00004651"/>
    </source>
</evidence>
<evidence type="ECO:0000256" key="6">
    <source>
        <dbReference type="ARBA" id="ARBA00023136"/>
    </source>
</evidence>
<evidence type="ECO:0000256" key="5">
    <source>
        <dbReference type="ARBA" id="ARBA00022989"/>
    </source>
</evidence>
<feature type="transmembrane region" description="Helical" evidence="7">
    <location>
        <begin position="12"/>
        <end position="33"/>
    </location>
</feature>
<evidence type="ECO:0000256" key="2">
    <source>
        <dbReference type="ARBA" id="ARBA00006448"/>
    </source>
</evidence>
<dbReference type="EMBL" id="CP002546">
    <property type="protein sequence ID" value="ADY59698.1"/>
    <property type="molecule type" value="Genomic_DNA"/>
</dbReference>
<reference evidence="10" key="1">
    <citation type="submission" date="2011-02" db="EMBL/GenBank/DDBJ databases">
        <title>The complete genome of Planctomyces brasiliensis DSM 5305.</title>
        <authorList>
            <person name="Lucas S."/>
            <person name="Copeland A."/>
            <person name="Lapidus A."/>
            <person name="Bruce D."/>
            <person name="Goodwin L."/>
            <person name="Pitluck S."/>
            <person name="Kyrpides N."/>
            <person name="Mavromatis K."/>
            <person name="Pagani I."/>
            <person name="Ivanova N."/>
            <person name="Ovchinnikova G."/>
            <person name="Lu M."/>
            <person name="Detter J.C."/>
            <person name="Han C."/>
            <person name="Land M."/>
            <person name="Hauser L."/>
            <person name="Markowitz V."/>
            <person name="Cheng J.-F."/>
            <person name="Hugenholtz P."/>
            <person name="Woyke T."/>
            <person name="Wu D."/>
            <person name="Tindall B."/>
            <person name="Pomrenke H.G."/>
            <person name="Brambilla E."/>
            <person name="Klenk H.-P."/>
            <person name="Eisen J.A."/>
        </authorList>
    </citation>
    <scope>NUCLEOTIDE SEQUENCE [LARGE SCALE GENOMIC DNA]</scope>
    <source>
        <strain evidence="10">ATCC 49424 / DSM 5305 / JCM 21570 / NBRC 103401 / IFAM 1448</strain>
    </source>
</reference>